<dbReference type="Proteomes" id="UP001189122">
    <property type="component" value="Unassembled WGS sequence"/>
</dbReference>
<feature type="region of interest" description="Disordered" evidence="1">
    <location>
        <begin position="1"/>
        <end position="39"/>
    </location>
</feature>
<accession>A0ABN7EBZ9</accession>
<sequence length="72" mass="8577">MDGKEPEWRRWTDGEEAGQRRLGGWRGGGMMTMGNGSVGVNGEEAEWWRQGRWRGRREEEEMERRKVPVDWR</sequence>
<name>A0ABN7EBZ9_SPIIN</name>
<dbReference type="EMBL" id="CACRZD030000306">
    <property type="protein sequence ID" value="CAA6675428.1"/>
    <property type="molecule type" value="Genomic_DNA"/>
</dbReference>
<gene>
    <name evidence="2" type="ORF">SI7747_UN021770</name>
</gene>
<keyword evidence="3" id="KW-1185">Reference proteome</keyword>
<feature type="compositionally biased region" description="Gly residues" evidence="1">
    <location>
        <begin position="24"/>
        <end position="39"/>
    </location>
</feature>
<feature type="compositionally biased region" description="Basic and acidic residues" evidence="1">
    <location>
        <begin position="1"/>
        <end position="19"/>
    </location>
</feature>
<comment type="caution">
    <text evidence="2">The sequence shown here is derived from an EMBL/GenBank/DDBJ whole genome shotgun (WGS) entry which is preliminary data.</text>
</comment>
<proteinExistence type="predicted"/>
<evidence type="ECO:0000313" key="2">
    <source>
        <dbReference type="EMBL" id="CAA6675428.1"/>
    </source>
</evidence>
<protein>
    <submittedName>
        <fullName evidence="2">Uncharacterized protein</fullName>
    </submittedName>
</protein>
<reference evidence="3" key="1">
    <citation type="journal article" date="2020" name="Sci. Rep.">
        <title>Chromosome-scale genome assembly for the duckweed Spirodela intermedia, integrating cytogenetic maps, PacBio and Oxford Nanopore libraries.</title>
        <authorList>
            <person name="Hoang P.T.N."/>
            <person name="Fiebig A."/>
            <person name="Novak P."/>
            <person name="Macas J."/>
            <person name="Cao H.X."/>
            <person name="Stepanenko A."/>
            <person name="Chen G."/>
            <person name="Borisjuk N."/>
            <person name="Scholz U."/>
            <person name="Schubert I."/>
        </authorList>
    </citation>
    <scope>NUCLEOTIDE SEQUENCE [LARGE SCALE GENOMIC DNA]</scope>
</reference>
<organism evidence="2 3">
    <name type="scientific">Spirodela intermedia</name>
    <name type="common">Intermediate duckweed</name>
    <dbReference type="NCBI Taxonomy" id="51605"/>
    <lineage>
        <taxon>Eukaryota</taxon>
        <taxon>Viridiplantae</taxon>
        <taxon>Streptophyta</taxon>
        <taxon>Embryophyta</taxon>
        <taxon>Tracheophyta</taxon>
        <taxon>Spermatophyta</taxon>
        <taxon>Magnoliopsida</taxon>
        <taxon>Liliopsida</taxon>
        <taxon>Araceae</taxon>
        <taxon>Lemnoideae</taxon>
        <taxon>Spirodela</taxon>
    </lineage>
</organism>
<evidence type="ECO:0000256" key="1">
    <source>
        <dbReference type="SAM" id="MobiDB-lite"/>
    </source>
</evidence>
<evidence type="ECO:0000313" key="3">
    <source>
        <dbReference type="Proteomes" id="UP001189122"/>
    </source>
</evidence>